<keyword evidence="2 3" id="KW-0961">Cell wall biogenesis/degradation</keyword>
<evidence type="ECO:0000313" key="6">
    <source>
        <dbReference type="EMBL" id="MFD2202217.1"/>
    </source>
</evidence>
<dbReference type="EC" id="4.2.2.-" evidence="3"/>
<dbReference type="InterPro" id="IPR036908">
    <property type="entry name" value="RlpA-like_sf"/>
</dbReference>
<dbReference type="InterPro" id="IPR009009">
    <property type="entry name" value="RlpA-like_DPBB"/>
</dbReference>
<dbReference type="RefSeq" id="WP_380802805.1">
    <property type="nucleotide sequence ID" value="NZ_JBHUIV010000016.1"/>
</dbReference>
<feature type="chain" id="PRO_5044939499" description="Probable endolytic peptidoglycan transglycosylase RlpA" evidence="3">
    <location>
        <begin position="19"/>
        <end position="182"/>
    </location>
</feature>
<keyword evidence="3" id="KW-0732">Signal</keyword>
<proteinExistence type="inferred from homology"/>
<dbReference type="PANTHER" id="PTHR34183">
    <property type="entry name" value="ENDOLYTIC PEPTIDOGLYCAN TRANSGLYCOSYLASE RLPA"/>
    <property type="match status" value="1"/>
</dbReference>
<dbReference type="HAMAP" id="MF_02071">
    <property type="entry name" value="RlpA"/>
    <property type="match status" value="1"/>
</dbReference>
<evidence type="ECO:0000256" key="3">
    <source>
        <dbReference type="HAMAP-Rule" id="MF_02071"/>
    </source>
</evidence>
<sequence length="182" mass="20712" precursor="true">MKSISLIIFLLFQIPAWAGNNEPSASSEERLKIQEGIASFYGKRFHLRKTANGEIFNMQEMTAAHKYLPFGTMLKVTNQKNGKEVWVRINDRLPQTSKRIIDLSRGAAQELDMIRDGIVPVKLEVSDEEIVFSLIDHFKENKPEDLRLRYYESAIEMEKPSIIGLPAEICVIGNMLASTLNN</sequence>
<accession>A0ABW5B7W5</accession>
<organism evidence="6 7">
    <name type="scientific">Shivajiella indica</name>
    <dbReference type="NCBI Taxonomy" id="872115"/>
    <lineage>
        <taxon>Bacteria</taxon>
        <taxon>Pseudomonadati</taxon>
        <taxon>Bacteroidota</taxon>
        <taxon>Cytophagia</taxon>
        <taxon>Cytophagales</taxon>
        <taxon>Cyclobacteriaceae</taxon>
        <taxon>Shivajiella</taxon>
    </lineage>
</organism>
<comment type="caution">
    <text evidence="6">The sequence shown here is derived from an EMBL/GenBank/DDBJ whole genome shotgun (WGS) entry which is preliminary data.</text>
</comment>
<evidence type="ECO:0000313" key="7">
    <source>
        <dbReference type="Proteomes" id="UP001597414"/>
    </source>
</evidence>
<dbReference type="EMBL" id="JBHUIV010000016">
    <property type="protein sequence ID" value="MFD2202217.1"/>
    <property type="molecule type" value="Genomic_DNA"/>
</dbReference>
<dbReference type="Pfam" id="PF03330">
    <property type="entry name" value="DPBB_1"/>
    <property type="match status" value="1"/>
</dbReference>
<keyword evidence="7" id="KW-1185">Reference proteome</keyword>
<dbReference type="Gene3D" id="2.40.40.10">
    <property type="entry name" value="RlpA-like domain"/>
    <property type="match status" value="1"/>
</dbReference>
<comment type="similarity">
    <text evidence="3 4">Belongs to the RlpA family.</text>
</comment>
<evidence type="ECO:0000256" key="1">
    <source>
        <dbReference type="ARBA" id="ARBA00023239"/>
    </source>
</evidence>
<dbReference type="InterPro" id="IPR034718">
    <property type="entry name" value="RlpA"/>
</dbReference>
<keyword evidence="1 3" id="KW-0456">Lyase</keyword>
<evidence type="ECO:0000256" key="2">
    <source>
        <dbReference type="ARBA" id="ARBA00023316"/>
    </source>
</evidence>
<reference evidence="7" key="1">
    <citation type="journal article" date="2019" name="Int. J. Syst. Evol. Microbiol.">
        <title>The Global Catalogue of Microorganisms (GCM) 10K type strain sequencing project: providing services to taxonomists for standard genome sequencing and annotation.</title>
        <authorList>
            <consortium name="The Broad Institute Genomics Platform"/>
            <consortium name="The Broad Institute Genome Sequencing Center for Infectious Disease"/>
            <person name="Wu L."/>
            <person name="Ma J."/>
        </authorList>
    </citation>
    <scope>NUCLEOTIDE SEQUENCE [LARGE SCALE GENOMIC DNA]</scope>
    <source>
        <strain evidence="7">KCTC 19812</strain>
    </source>
</reference>
<name>A0ABW5B7W5_9BACT</name>
<evidence type="ECO:0000256" key="4">
    <source>
        <dbReference type="RuleBase" id="RU003495"/>
    </source>
</evidence>
<dbReference type="SUPFAM" id="SSF50685">
    <property type="entry name" value="Barwin-like endoglucanases"/>
    <property type="match status" value="1"/>
</dbReference>
<gene>
    <name evidence="3" type="primary">rlpA</name>
    <name evidence="6" type="ORF">ACFSKV_11630</name>
</gene>
<feature type="signal peptide" evidence="3">
    <location>
        <begin position="1"/>
        <end position="18"/>
    </location>
</feature>
<dbReference type="NCBIfam" id="TIGR00413">
    <property type="entry name" value="rlpA"/>
    <property type="match status" value="1"/>
</dbReference>
<protein>
    <recommendedName>
        <fullName evidence="3">Probable endolytic peptidoglycan transglycosylase RlpA</fullName>
        <ecNumber evidence="3">4.2.2.-</ecNumber>
    </recommendedName>
</protein>
<dbReference type="InterPro" id="IPR012997">
    <property type="entry name" value="RplA"/>
</dbReference>
<dbReference type="Proteomes" id="UP001597414">
    <property type="component" value="Unassembled WGS sequence"/>
</dbReference>
<comment type="function">
    <text evidence="3">Lytic transglycosylase with a strong preference for naked glycan strands that lack stem peptides.</text>
</comment>
<dbReference type="PANTHER" id="PTHR34183:SF1">
    <property type="entry name" value="ENDOLYTIC PEPTIDOGLYCAN TRANSGLYCOSYLASE RLPA"/>
    <property type="match status" value="1"/>
</dbReference>
<feature type="domain" description="RlpA-like protein double-psi beta-barrel" evidence="5">
    <location>
        <begin position="34"/>
        <end position="122"/>
    </location>
</feature>
<dbReference type="CDD" id="cd22268">
    <property type="entry name" value="DPBB_RlpA-like"/>
    <property type="match status" value="1"/>
</dbReference>
<evidence type="ECO:0000259" key="5">
    <source>
        <dbReference type="Pfam" id="PF03330"/>
    </source>
</evidence>